<accession>M7BFX9</accession>
<keyword evidence="18" id="KW-1185">Reference proteome</keyword>
<keyword evidence="6 12" id="KW-0812">Transmembrane</keyword>
<evidence type="ECO:0000256" key="6">
    <source>
        <dbReference type="ARBA" id="ARBA00022692"/>
    </source>
</evidence>
<feature type="transmembrane region" description="Helical" evidence="14">
    <location>
        <begin position="163"/>
        <end position="184"/>
    </location>
</feature>
<evidence type="ECO:0000256" key="13">
    <source>
        <dbReference type="SAM" id="MobiDB-lite"/>
    </source>
</evidence>
<dbReference type="InterPro" id="IPR018422">
    <property type="entry name" value="Cation/H_exchanger_CPA1"/>
</dbReference>
<evidence type="ECO:0000256" key="12">
    <source>
        <dbReference type="RuleBase" id="RU003722"/>
    </source>
</evidence>
<evidence type="ECO:0000256" key="11">
    <source>
        <dbReference type="ARBA" id="ARBA00023201"/>
    </source>
</evidence>
<dbReference type="GO" id="GO:0005886">
    <property type="term" value="C:plasma membrane"/>
    <property type="evidence" value="ECO:0007669"/>
    <property type="project" value="UniProtKB-SubCell"/>
</dbReference>
<evidence type="ECO:0000313" key="18">
    <source>
        <dbReference type="Proteomes" id="UP000031443"/>
    </source>
</evidence>
<dbReference type="EMBL" id="KB573110">
    <property type="protein sequence ID" value="EMP27142.1"/>
    <property type="molecule type" value="Genomic_DNA"/>
</dbReference>
<keyword evidence="11 12" id="KW-0739">Sodium transport</keyword>
<name>M7BFX9_CHEMY</name>
<protein>
    <recommendedName>
        <fullName evidence="12">Sodium/hydrogen exchanger</fullName>
    </recommendedName>
</protein>
<dbReference type="GO" id="GO:0015385">
    <property type="term" value="F:sodium:proton antiporter activity"/>
    <property type="evidence" value="ECO:0007669"/>
    <property type="project" value="InterPro"/>
</dbReference>
<dbReference type="PANTHER" id="PTHR10110:SF89">
    <property type="entry name" value="SODIUM_HYDROGEN EXCHANGER 2"/>
    <property type="match status" value="1"/>
</dbReference>
<dbReference type="Pfam" id="PF16644">
    <property type="entry name" value="NEXCaM_BD"/>
    <property type="match status" value="1"/>
</dbReference>
<keyword evidence="7 14" id="KW-1133">Transmembrane helix</keyword>
<feature type="transmembrane region" description="Helical" evidence="14">
    <location>
        <begin position="303"/>
        <end position="327"/>
    </location>
</feature>
<comment type="similarity">
    <text evidence="2 12">Belongs to the monovalent cation:proton antiporter 1 (CPA1) transporter (TC 2.A.36) family.</text>
</comment>
<evidence type="ECO:0000256" key="1">
    <source>
        <dbReference type="ARBA" id="ARBA00004651"/>
    </source>
</evidence>
<comment type="subcellular location">
    <subcellularLocation>
        <location evidence="1">Cell membrane</location>
        <topology evidence="1">Multi-pass membrane protein</topology>
    </subcellularLocation>
</comment>
<dbReference type="Proteomes" id="UP000031443">
    <property type="component" value="Unassembled WGS sequence"/>
</dbReference>
<dbReference type="InterPro" id="IPR032103">
    <property type="entry name" value="NHE_CaM-bd"/>
</dbReference>
<keyword evidence="3 12" id="KW-0813">Transport</keyword>
<feature type="transmembrane region" description="Helical" evidence="14">
    <location>
        <begin position="113"/>
        <end position="143"/>
    </location>
</feature>
<keyword evidence="4 12" id="KW-0050">Antiport</keyword>
<evidence type="ECO:0000256" key="9">
    <source>
        <dbReference type="ARBA" id="ARBA00023065"/>
    </source>
</evidence>
<dbReference type="GO" id="GO:0015386">
    <property type="term" value="F:potassium:proton antiporter activity"/>
    <property type="evidence" value="ECO:0007669"/>
    <property type="project" value="TreeGrafter"/>
</dbReference>
<dbReference type="GO" id="GO:0051453">
    <property type="term" value="P:regulation of intracellular pH"/>
    <property type="evidence" value="ECO:0007669"/>
    <property type="project" value="TreeGrafter"/>
</dbReference>
<feature type="compositionally biased region" description="Basic and acidic residues" evidence="13">
    <location>
        <begin position="530"/>
        <end position="552"/>
    </location>
</feature>
<proteinExistence type="inferred from homology"/>
<evidence type="ECO:0000259" key="16">
    <source>
        <dbReference type="Pfam" id="PF16644"/>
    </source>
</evidence>
<dbReference type="Gene3D" id="6.10.250.2020">
    <property type="match status" value="1"/>
</dbReference>
<dbReference type="AlphaFoldDB" id="M7BFX9"/>
<evidence type="ECO:0000256" key="4">
    <source>
        <dbReference type="ARBA" id="ARBA00022449"/>
    </source>
</evidence>
<dbReference type="InterPro" id="IPR004709">
    <property type="entry name" value="NaH_exchanger"/>
</dbReference>
<dbReference type="InterPro" id="IPR006153">
    <property type="entry name" value="Cation/H_exchanger_TM"/>
</dbReference>
<reference evidence="18" key="1">
    <citation type="journal article" date="2013" name="Nat. Genet.">
        <title>The draft genomes of soft-shell turtle and green sea turtle yield insights into the development and evolution of the turtle-specific body plan.</title>
        <authorList>
            <person name="Wang Z."/>
            <person name="Pascual-Anaya J."/>
            <person name="Zadissa A."/>
            <person name="Li W."/>
            <person name="Niimura Y."/>
            <person name="Huang Z."/>
            <person name="Li C."/>
            <person name="White S."/>
            <person name="Xiong Z."/>
            <person name="Fang D."/>
            <person name="Wang B."/>
            <person name="Ming Y."/>
            <person name="Chen Y."/>
            <person name="Zheng Y."/>
            <person name="Kuraku S."/>
            <person name="Pignatelli M."/>
            <person name="Herrero J."/>
            <person name="Beal K."/>
            <person name="Nozawa M."/>
            <person name="Li Q."/>
            <person name="Wang J."/>
            <person name="Zhang H."/>
            <person name="Yu L."/>
            <person name="Shigenobu S."/>
            <person name="Wang J."/>
            <person name="Liu J."/>
            <person name="Flicek P."/>
            <person name="Searle S."/>
            <person name="Wang J."/>
            <person name="Kuratani S."/>
            <person name="Yin Y."/>
            <person name="Aken B."/>
            <person name="Zhang G."/>
            <person name="Irie N."/>
        </authorList>
    </citation>
    <scope>NUCLEOTIDE SEQUENCE [LARGE SCALE GENOMIC DNA]</scope>
</reference>
<evidence type="ECO:0000313" key="17">
    <source>
        <dbReference type="EMBL" id="EMP27142.1"/>
    </source>
</evidence>
<keyword evidence="9 12" id="KW-0406">Ion transport</keyword>
<dbReference type="Gene3D" id="6.10.250.1040">
    <property type="match status" value="1"/>
</dbReference>
<dbReference type="eggNOG" id="KOG1966">
    <property type="taxonomic scope" value="Eukaryota"/>
</dbReference>
<evidence type="ECO:0000256" key="5">
    <source>
        <dbReference type="ARBA" id="ARBA00022475"/>
    </source>
</evidence>
<dbReference type="GO" id="GO:0098719">
    <property type="term" value="P:sodium ion import across plasma membrane"/>
    <property type="evidence" value="ECO:0007669"/>
    <property type="project" value="TreeGrafter"/>
</dbReference>
<dbReference type="Gene3D" id="6.10.140.1330">
    <property type="match status" value="1"/>
</dbReference>
<feature type="region of interest" description="Disordered" evidence="13">
    <location>
        <begin position="519"/>
        <end position="613"/>
    </location>
</feature>
<evidence type="ECO:0000259" key="15">
    <source>
        <dbReference type="Pfam" id="PF00999"/>
    </source>
</evidence>
<evidence type="ECO:0000256" key="3">
    <source>
        <dbReference type="ARBA" id="ARBA00022448"/>
    </source>
</evidence>
<dbReference type="STRING" id="8469.M7BFX9"/>
<evidence type="ECO:0000256" key="10">
    <source>
        <dbReference type="ARBA" id="ARBA00023136"/>
    </source>
</evidence>
<feature type="transmembrane region" description="Helical" evidence="14">
    <location>
        <begin position="275"/>
        <end position="297"/>
    </location>
</feature>
<feature type="transmembrane region" description="Helical" evidence="14">
    <location>
        <begin position="79"/>
        <end position="101"/>
    </location>
</feature>
<evidence type="ECO:0000256" key="8">
    <source>
        <dbReference type="ARBA" id="ARBA00023053"/>
    </source>
</evidence>
<keyword evidence="8" id="KW-0915">Sodium</keyword>
<evidence type="ECO:0000256" key="14">
    <source>
        <dbReference type="SAM" id="Phobius"/>
    </source>
</evidence>
<dbReference type="PANTHER" id="PTHR10110">
    <property type="entry name" value="SODIUM/HYDROGEN EXCHANGER"/>
    <property type="match status" value="1"/>
</dbReference>
<feature type="transmembrane region" description="Helical" evidence="14">
    <location>
        <begin position="48"/>
        <end position="73"/>
    </location>
</feature>
<gene>
    <name evidence="17" type="ORF">UY3_15741</name>
</gene>
<keyword evidence="5" id="KW-1003">Cell membrane</keyword>
<evidence type="ECO:0000256" key="2">
    <source>
        <dbReference type="ARBA" id="ARBA00007367"/>
    </source>
</evidence>
<keyword evidence="10 14" id="KW-0472">Membrane</keyword>
<feature type="domain" description="Cation/H+ exchanger transmembrane" evidence="15">
    <location>
        <begin position="1"/>
        <end position="328"/>
    </location>
</feature>
<evidence type="ECO:0000256" key="7">
    <source>
        <dbReference type="ARBA" id="ARBA00022989"/>
    </source>
</evidence>
<dbReference type="NCBIfam" id="TIGR00840">
    <property type="entry name" value="b_cpa1"/>
    <property type="match status" value="1"/>
</dbReference>
<sequence>MPTRLFFENFGTIFWYAVVGTLWNSIGVGLSLFGICQIEIFGLTDITLLQSLLFGSLISAVDPVAVLAVFENIHVNEQLYILVFGESLLNDAVTVVLYNLFKTFCQMHTIETIDVFAGIANFVVVGIGGVFIGIFLGFVAAFTTRFTHKIRVIEPLFVFLYSYLSYITAEMFHLSGIMAITACAMTMNKYVEENVSQKSYTTIKYFMKMLSSVSETLIFIFMGVSTVGKNHEWNWAFVSFTLLFCLIWRALGVFVLTQIINVFRTIPLTFKDQFIIAYGGLRGAICFSLVFLLPAAVIPRKKLFITATIVVIFFTVFIQGITIRPLVEFLDVKRSNKKQPAVSEEIYNRFFDHVKTGIEDVCGHWGHNFWKDKFKKFDNKFLRRLLIRENQPKSSIVSLYKKLEIKHAIEMAESGMISTVPSSDSLNDYLLEDKVRPLSPAEMDNMREILTKNLYQIRHRALSKATRFLSLPKDAKLPEKLRIRNKTSFRVGGADSSDSELELPTTVLNLKPRARKILRDQSQQQPLRQFRMEWRNEVNGDQDGRVDRRETDNEAQASRGFRQPLLSRPRFGTASEENLTEDVRSTRPMPPPRIVRWASEAERHKNTSPNQPY</sequence>
<feature type="domain" description="Sodium/hydrogen exchanger regulatory region" evidence="16">
    <location>
        <begin position="419"/>
        <end position="490"/>
    </location>
</feature>
<feature type="transmembrane region" description="Helical" evidence="14">
    <location>
        <begin position="13"/>
        <end position="36"/>
    </location>
</feature>
<organism evidence="17 18">
    <name type="scientific">Chelonia mydas</name>
    <name type="common">Green sea-turtle</name>
    <name type="synonym">Chelonia agassizi</name>
    <dbReference type="NCBI Taxonomy" id="8469"/>
    <lineage>
        <taxon>Eukaryota</taxon>
        <taxon>Metazoa</taxon>
        <taxon>Chordata</taxon>
        <taxon>Craniata</taxon>
        <taxon>Vertebrata</taxon>
        <taxon>Euteleostomi</taxon>
        <taxon>Archelosauria</taxon>
        <taxon>Testudinata</taxon>
        <taxon>Testudines</taxon>
        <taxon>Cryptodira</taxon>
        <taxon>Durocryptodira</taxon>
        <taxon>Americhelydia</taxon>
        <taxon>Chelonioidea</taxon>
        <taxon>Cheloniidae</taxon>
        <taxon>Chelonia</taxon>
    </lineage>
</organism>
<feature type="transmembrane region" description="Helical" evidence="14">
    <location>
        <begin position="236"/>
        <end position="263"/>
    </location>
</feature>
<dbReference type="Pfam" id="PF00999">
    <property type="entry name" value="Na_H_Exchanger"/>
    <property type="match status" value="1"/>
</dbReference>